<name>A0A7I8VGE9_9ANNE</name>
<evidence type="ECO:0000256" key="6">
    <source>
        <dbReference type="RuleBase" id="RU000561"/>
    </source>
</evidence>
<evidence type="ECO:0000313" key="8">
    <source>
        <dbReference type="Proteomes" id="UP000549394"/>
    </source>
</evidence>
<dbReference type="Gene3D" id="1.10.1900.20">
    <property type="entry name" value="Ribosomal protein L20"/>
    <property type="match status" value="1"/>
</dbReference>
<dbReference type="FunFam" id="1.10.1900.20:FF:000001">
    <property type="entry name" value="50S ribosomal protein L20"/>
    <property type="match status" value="1"/>
</dbReference>
<reference evidence="7 8" key="1">
    <citation type="submission" date="2020-08" db="EMBL/GenBank/DDBJ databases">
        <authorList>
            <person name="Hejnol A."/>
        </authorList>
    </citation>
    <scope>NUCLEOTIDE SEQUENCE [LARGE SCALE GENOMIC DNA]</scope>
</reference>
<evidence type="ECO:0000256" key="1">
    <source>
        <dbReference type="ARBA" id="ARBA00007698"/>
    </source>
</evidence>
<accession>A0A7I8VGE9</accession>
<dbReference type="EMBL" id="CAJFCJ010000006">
    <property type="protein sequence ID" value="CAD5115413.1"/>
    <property type="molecule type" value="Genomic_DNA"/>
</dbReference>
<dbReference type="GO" id="GO:1990904">
    <property type="term" value="C:ribonucleoprotein complex"/>
    <property type="evidence" value="ECO:0007669"/>
    <property type="project" value="UniProtKB-KW"/>
</dbReference>
<comment type="similarity">
    <text evidence="1 6">Belongs to the bacterial ribosomal protein bL20 family.</text>
</comment>
<evidence type="ECO:0000256" key="3">
    <source>
        <dbReference type="ARBA" id="ARBA00023274"/>
    </source>
</evidence>
<dbReference type="CDD" id="cd07026">
    <property type="entry name" value="Ribosomal_L20"/>
    <property type="match status" value="1"/>
</dbReference>
<proteinExistence type="inferred from homology"/>
<dbReference type="GO" id="GO:0019843">
    <property type="term" value="F:rRNA binding"/>
    <property type="evidence" value="ECO:0007669"/>
    <property type="project" value="InterPro"/>
</dbReference>
<dbReference type="InterPro" id="IPR035566">
    <property type="entry name" value="Ribosomal_protein_bL20_C"/>
</dbReference>
<dbReference type="SUPFAM" id="SSF74731">
    <property type="entry name" value="Ribosomal protein L20"/>
    <property type="match status" value="1"/>
</dbReference>
<dbReference type="GO" id="GO:0003735">
    <property type="term" value="F:structural constituent of ribosome"/>
    <property type="evidence" value="ECO:0007669"/>
    <property type="project" value="InterPro"/>
</dbReference>
<evidence type="ECO:0000313" key="7">
    <source>
        <dbReference type="EMBL" id="CAD5115413.1"/>
    </source>
</evidence>
<protein>
    <recommendedName>
        <fullName evidence="4">Large ribosomal subunit protein bL20m</fullName>
    </recommendedName>
    <alternativeName>
        <fullName evidence="5">39S ribosomal protein L20, mitochondrial</fullName>
    </alternativeName>
</protein>
<dbReference type="GO" id="GO:0006412">
    <property type="term" value="P:translation"/>
    <property type="evidence" value="ECO:0007669"/>
    <property type="project" value="InterPro"/>
</dbReference>
<evidence type="ECO:0000256" key="2">
    <source>
        <dbReference type="ARBA" id="ARBA00022980"/>
    </source>
</evidence>
<dbReference type="NCBIfam" id="TIGR01032">
    <property type="entry name" value="rplT_bact"/>
    <property type="match status" value="1"/>
</dbReference>
<dbReference type="PANTHER" id="PTHR10986">
    <property type="entry name" value="39S RIBOSOMAL PROTEIN L20"/>
    <property type="match status" value="1"/>
</dbReference>
<evidence type="ECO:0000256" key="5">
    <source>
        <dbReference type="ARBA" id="ARBA00076245"/>
    </source>
</evidence>
<dbReference type="Pfam" id="PF00453">
    <property type="entry name" value="Ribosomal_L20"/>
    <property type="match status" value="1"/>
</dbReference>
<dbReference type="InterPro" id="IPR005813">
    <property type="entry name" value="Ribosomal_bL20"/>
</dbReference>
<dbReference type="AlphaFoldDB" id="A0A7I8VGE9"/>
<dbReference type="Proteomes" id="UP000549394">
    <property type="component" value="Unassembled WGS sequence"/>
</dbReference>
<organism evidence="7 8">
    <name type="scientific">Dimorphilus gyrociliatus</name>
    <dbReference type="NCBI Taxonomy" id="2664684"/>
    <lineage>
        <taxon>Eukaryota</taxon>
        <taxon>Metazoa</taxon>
        <taxon>Spiralia</taxon>
        <taxon>Lophotrochozoa</taxon>
        <taxon>Annelida</taxon>
        <taxon>Polychaeta</taxon>
        <taxon>Polychaeta incertae sedis</taxon>
        <taxon>Dinophilidae</taxon>
        <taxon>Dimorphilus</taxon>
    </lineage>
</organism>
<dbReference type="OrthoDB" id="10251781at2759"/>
<dbReference type="PRINTS" id="PR00062">
    <property type="entry name" value="RIBOSOMALL20"/>
</dbReference>
<keyword evidence="2 6" id="KW-0689">Ribosomal protein</keyword>
<gene>
    <name evidence="7" type="ORF">DGYR_LOCUS4158</name>
</gene>
<keyword evidence="8" id="KW-1185">Reference proteome</keyword>
<dbReference type="GO" id="GO:0005840">
    <property type="term" value="C:ribosome"/>
    <property type="evidence" value="ECO:0007669"/>
    <property type="project" value="UniProtKB-KW"/>
</dbReference>
<sequence length="155" mass="18584">MVFLTFIRSALNQGPDKYWRIQQQLRFSWHFYGRKRNCYKIGMRYVFKALRYGVSGRKDKLKNMRELWYRRINAGSEEHGLEGKMFLEGLARSEIQLDRKILSSLAIYEPRTFKSLCEVSKNTLKEHNLPFHEKHINSRQNLLKDLINNEKSVEI</sequence>
<keyword evidence="3 6" id="KW-0687">Ribonucleoprotein</keyword>
<evidence type="ECO:0000256" key="4">
    <source>
        <dbReference type="ARBA" id="ARBA00072767"/>
    </source>
</evidence>
<comment type="caution">
    <text evidence="7">The sequence shown here is derived from an EMBL/GenBank/DDBJ whole genome shotgun (WGS) entry which is preliminary data.</text>
</comment>